<proteinExistence type="predicted"/>
<comment type="caution">
    <text evidence="1">The sequence shown here is derived from an EMBL/GenBank/DDBJ whole genome shotgun (WGS) entry which is preliminary data.</text>
</comment>
<keyword evidence="2" id="KW-1185">Reference proteome</keyword>
<accession>A0ABS7DCI3</accession>
<reference evidence="1 2" key="1">
    <citation type="submission" date="2021-07" db="EMBL/GenBank/DDBJ databases">
        <title>Paenibacillus radiodurans sp. nov., isolated from the southeastern edge of Tengger Desert.</title>
        <authorList>
            <person name="Zhang G."/>
        </authorList>
    </citation>
    <scope>NUCLEOTIDE SEQUENCE [LARGE SCALE GENOMIC DNA]</scope>
    <source>
        <strain evidence="1 2">DT7-4</strain>
    </source>
</reference>
<dbReference type="SUPFAM" id="SSF56059">
    <property type="entry name" value="Glutathione synthetase ATP-binding domain-like"/>
    <property type="match status" value="1"/>
</dbReference>
<organism evidence="1 2">
    <name type="scientific">Paenibacillus oenotherae</name>
    <dbReference type="NCBI Taxonomy" id="1435645"/>
    <lineage>
        <taxon>Bacteria</taxon>
        <taxon>Bacillati</taxon>
        <taxon>Bacillota</taxon>
        <taxon>Bacilli</taxon>
        <taxon>Bacillales</taxon>
        <taxon>Paenibacillaceae</taxon>
        <taxon>Paenibacillus</taxon>
    </lineage>
</organism>
<evidence type="ECO:0000313" key="1">
    <source>
        <dbReference type="EMBL" id="MBW7477637.1"/>
    </source>
</evidence>
<name>A0ABS7DCI3_9BACL</name>
<sequence>MKSRRYNSRPIRGKLRVCNYLTASNGLKRHVPHTVLFTENNLKSMSLSYKSVYIKPDIGSMGIGVYKLNHVSDGFELYSTFKRRQHRQHFGTVSAVYNHIKARHGNRMIIQTTVALDRVNNRPYDIRAMVQRRPGGAWTCTGYLVKIGATPNHIVTNYSQGGAIETIQKLLKRKGLSAGERASRIRWLSNKAIAVCRTLSSKRSGMREMGIDFAYDKNGRLWILEVNSNHPQFHPLKNIDRTAYSRMLSFAKSYGRYSSK</sequence>
<evidence type="ECO:0000313" key="2">
    <source>
        <dbReference type="Proteomes" id="UP000812277"/>
    </source>
</evidence>
<gene>
    <name evidence="1" type="ORF">K0T92_23225</name>
</gene>
<dbReference type="Proteomes" id="UP000812277">
    <property type="component" value="Unassembled WGS sequence"/>
</dbReference>
<dbReference type="RefSeq" id="WP_219874992.1">
    <property type="nucleotide sequence ID" value="NZ_JAHZIJ010000028.1"/>
</dbReference>
<dbReference type="InterPro" id="IPR026838">
    <property type="entry name" value="YheC/D"/>
</dbReference>
<protein>
    <submittedName>
        <fullName evidence="1">YheC/YheD family protein</fullName>
    </submittedName>
</protein>
<dbReference type="Pfam" id="PF14398">
    <property type="entry name" value="ATPgrasp_YheCD"/>
    <property type="match status" value="1"/>
</dbReference>
<dbReference type="Gene3D" id="3.30.470.20">
    <property type="entry name" value="ATP-grasp fold, B domain"/>
    <property type="match status" value="1"/>
</dbReference>
<dbReference type="EMBL" id="JAHZIJ010000028">
    <property type="protein sequence ID" value="MBW7477637.1"/>
    <property type="molecule type" value="Genomic_DNA"/>
</dbReference>